<protein>
    <submittedName>
        <fullName evidence="1">9206_t:CDS:1</fullName>
    </submittedName>
</protein>
<evidence type="ECO:0000313" key="1">
    <source>
        <dbReference type="EMBL" id="CAG8776630.1"/>
    </source>
</evidence>
<evidence type="ECO:0000313" key="2">
    <source>
        <dbReference type="Proteomes" id="UP000789405"/>
    </source>
</evidence>
<proteinExistence type="predicted"/>
<reference evidence="1" key="1">
    <citation type="submission" date="2021-06" db="EMBL/GenBank/DDBJ databases">
        <authorList>
            <person name="Kallberg Y."/>
            <person name="Tangrot J."/>
            <person name="Rosling A."/>
        </authorList>
    </citation>
    <scope>NUCLEOTIDE SEQUENCE</scope>
    <source>
        <strain evidence="1">MA453B</strain>
    </source>
</reference>
<gene>
    <name evidence="1" type="ORF">DERYTH_LOCUS19216</name>
</gene>
<feature type="non-terminal residue" evidence="1">
    <location>
        <position position="85"/>
    </location>
</feature>
<name>A0A9N9JFH5_9GLOM</name>
<organism evidence="1 2">
    <name type="scientific">Dentiscutata erythropus</name>
    <dbReference type="NCBI Taxonomy" id="1348616"/>
    <lineage>
        <taxon>Eukaryota</taxon>
        <taxon>Fungi</taxon>
        <taxon>Fungi incertae sedis</taxon>
        <taxon>Mucoromycota</taxon>
        <taxon>Glomeromycotina</taxon>
        <taxon>Glomeromycetes</taxon>
        <taxon>Diversisporales</taxon>
        <taxon>Gigasporaceae</taxon>
        <taxon>Dentiscutata</taxon>
    </lineage>
</organism>
<comment type="caution">
    <text evidence="1">The sequence shown here is derived from an EMBL/GenBank/DDBJ whole genome shotgun (WGS) entry which is preliminary data.</text>
</comment>
<keyword evidence="2" id="KW-1185">Reference proteome</keyword>
<dbReference type="EMBL" id="CAJVPY010020688">
    <property type="protein sequence ID" value="CAG8776630.1"/>
    <property type="molecule type" value="Genomic_DNA"/>
</dbReference>
<dbReference type="Proteomes" id="UP000789405">
    <property type="component" value="Unassembled WGS sequence"/>
</dbReference>
<accession>A0A9N9JFH5</accession>
<sequence>GILCKGHYEFELYLAVTSILCKGNFVVREGNVFEEIGVDESVGVLEGNERNVLEKNEVIVLEDSEEENEETLISAADEVPTAYEG</sequence>
<feature type="non-terminal residue" evidence="1">
    <location>
        <position position="1"/>
    </location>
</feature>
<dbReference type="AlphaFoldDB" id="A0A9N9JFH5"/>